<dbReference type="GO" id="GO:0005634">
    <property type="term" value="C:nucleus"/>
    <property type="evidence" value="ECO:0007669"/>
    <property type="project" value="InterPro"/>
</dbReference>
<evidence type="ECO:0000256" key="3">
    <source>
        <dbReference type="SAM" id="MobiDB-lite"/>
    </source>
</evidence>
<evidence type="ECO:0000259" key="4">
    <source>
        <dbReference type="Pfam" id="PF02234"/>
    </source>
</evidence>
<name>A0A0D6R323_ARACU</name>
<feature type="compositionally biased region" description="Low complexity" evidence="3">
    <location>
        <begin position="43"/>
        <end position="59"/>
    </location>
</feature>
<feature type="region of interest" description="Disordered" evidence="3">
    <location>
        <begin position="296"/>
        <end position="319"/>
    </location>
</feature>
<dbReference type="GO" id="GO:0051726">
    <property type="term" value="P:regulation of cell cycle"/>
    <property type="evidence" value="ECO:0007669"/>
    <property type="project" value="InterPro"/>
</dbReference>
<feature type="compositionally biased region" description="Basic and acidic residues" evidence="3">
    <location>
        <begin position="210"/>
        <end position="219"/>
    </location>
</feature>
<dbReference type="GO" id="GO:0004861">
    <property type="term" value="F:cyclin-dependent protein serine/threonine kinase inhibitor activity"/>
    <property type="evidence" value="ECO:0007669"/>
    <property type="project" value="InterPro"/>
</dbReference>
<evidence type="ECO:0000313" key="5">
    <source>
        <dbReference type="EMBL" id="JAG97209.1"/>
    </source>
</evidence>
<feature type="region of interest" description="Disordered" evidence="3">
    <location>
        <begin position="98"/>
        <end position="192"/>
    </location>
</feature>
<dbReference type="InterPro" id="IPR044898">
    <property type="entry name" value="CDI_dom_sf"/>
</dbReference>
<evidence type="ECO:0000256" key="2">
    <source>
        <dbReference type="ARBA" id="ARBA00023013"/>
    </source>
</evidence>
<evidence type="ECO:0000256" key="1">
    <source>
        <dbReference type="ARBA" id="ARBA00010274"/>
    </source>
</evidence>
<comment type="similarity">
    <text evidence="1">Belongs to the CDI family. ICK/KRP subfamily.</text>
</comment>
<feature type="region of interest" description="Disordered" evidence="3">
    <location>
        <begin position="30"/>
        <end position="72"/>
    </location>
</feature>
<dbReference type="Gene3D" id="4.10.365.10">
    <property type="entry name" value="p27"/>
    <property type="match status" value="1"/>
</dbReference>
<dbReference type="InterPro" id="IPR044275">
    <property type="entry name" value="KRP"/>
</dbReference>
<dbReference type="PANTHER" id="PTHR46776">
    <property type="entry name" value="CYCLIN-DEPENDENT KINASE INHIBITOR 4-RELATED"/>
    <property type="match status" value="1"/>
</dbReference>
<accession>A0A0D6R323</accession>
<feature type="compositionally biased region" description="Polar residues" evidence="3">
    <location>
        <begin position="177"/>
        <end position="186"/>
    </location>
</feature>
<sequence>MGKYMRKGKGVGEVAVMEVSQGSLGVRTRARALASQRDHRRGALATSSKSSASASAGVSTKHHQTPAAPCFESPMHTSYLELRSRKLEKIIWRCGQQHHHQRSQEATTHHASKSMGEPSRMALSEGEAKASVGVASDKSSRRMPSSVAHSRNNSATFSHAHSNAKPAKARRKDQQHDLQAQPSEVSNMEIKDDNDAMEVEASFGENIMDLDPRERRTTRETTPSSHVRDVETLETPGSTTRPAPQASGRRRPQNEGHSHSRSRSHSASQQLHVPTSNEIEEFFAGAEQQEQRRFTERYNYDPVSDSPLPGRFEWVRLRP</sequence>
<protein>
    <recommendedName>
        <fullName evidence="4">Cyclin-dependent kinase inhibitor domain-containing protein</fullName>
    </recommendedName>
</protein>
<dbReference type="EMBL" id="GCKF01034525">
    <property type="protein sequence ID" value="JAG97209.1"/>
    <property type="molecule type" value="Transcribed_RNA"/>
</dbReference>
<proteinExistence type="inferred from homology"/>
<dbReference type="AlphaFoldDB" id="A0A0D6R323"/>
<reference evidence="5" key="1">
    <citation type="submission" date="2015-03" db="EMBL/GenBank/DDBJ databases">
        <title>A transcriptome of Araucaria cunninghamii, an australian fine timber species.</title>
        <authorList>
            <person name="Jing Yi C.J.Y."/>
            <person name="Yin San L.Y.S."/>
            <person name="Abdul Karim S.S."/>
            <person name="Wan Azmi N.N."/>
            <person name="Hercus R.R."/>
            <person name="Croft L.L."/>
        </authorList>
    </citation>
    <scope>NUCLEOTIDE SEQUENCE</scope>
    <source>
        <strain evidence="5">MI0301</strain>
        <tissue evidence="5">Leaf</tissue>
    </source>
</reference>
<feature type="compositionally biased region" description="Polar residues" evidence="3">
    <location>
        <begin position="147"/>
        <end position="161"/>
    </location>
</feature>
<feature type="region of interest" description="Disordered" evidence="3">
    <location>
        <begin position="204"/>
        <end position="278"/>
    </location>
</feature>
<dbReference type="InterPro" id="IPR003175">
    <property type="entry name" value="CDI_dom"/>
</dbReference>
<dbReference type="Pfam" id="PF02234">
    <property type="entry name" value="CDI"/>
    <property type="match status" value="1"/>
</dbReference>
<organism evidence="5">
    <name type="scientific">Araucaria cunninghamii</name>
    <name type="common">Hoop pine</name>
    <name type="synonym">Moreton Bay pine</name>
    <dbReference type="NCBI Taxonomy" id="56994"/>
    <lineage>
        <taxon>Eukaryota</taxon>
        <taxon>Viridiplantae</taxon>
        <taxon>Streptophyta</taxon>
        <taxon>Embryophyta</taxon>
        <taxon>Tracheophyta</taxon>
        <taxon>Spermatophyta</taxon>
        <taxon>Pinopsida</taxon>
        <taxon>Pinidae</taxon>
        <taxon>Conifers II</taxon>
        <taxon>Araucariales</taxon>
        <taxon>Araucariaceae</taxon>
        <taxon>Araucaria</taxon>
    </lineage>
</organism>
<keyword evidence="2" id="KW-0649">Protein kinase inhibitor</keyword>
<feature type="domain" description="Cyclin-dependent kinase inhibitor" evidence="4">
    <location>
        <begin position="271"/>
        <end position="317"/>
    </location>
</feature>